<sequence length="147" mass="16723">MKLASFIKVPFIGEWSFQQGGGIFRIFLGKEWRFLRGDLWAILCPYMGFMFQIIISFSMLMYYNEQIMKQGSPSDEISCHVGCSWSLPVLSHKSGGRWGGTSFFFTVSVAFINCSCSDTSPLSVAPSYFVHLPMLHGKVRVVFLHRE</sequence>
<comment type="caution">
    <text evidence="2">The sequence shown here is derived from an EMBL/GenBank/DDBJ whole genome shotgun (WGS) entry which is preliminary data.</text>
</comment>
<reference evidence="2 3" key="1">
    <citation type="journal article" date="2020" name="Nature">
        <title>Six reference-quality genomes reveal evolution of bat adaptations.</title>
        <authorList>
            <person name="Jebb D."/>
            <person name="Huang Z."/>
            <person name="Pippel M."/>
            <person name="Hughes G.M."/>
            <person name="Lavrichenko K."/>
            <person name="Devanna P."/>
            <person name="Winkler S."/>
            <person name="Jermiin L.S."/>
            <person name="Skirmuntt E.C."/>
            <person name="Katzourakis A."/>
            <person name="Burkitt-Gray L."/>
            <person name="Ray D.A."/>
            <person name="Sullivan K.A.M."/>
            <person name="Roscito J.G."/>
            <person name="Kirilenko B.M."/>
            <person name="Davalos L.M."/>
            <person name="Corthals A.P."/>
            <person name="Power M.L."/>
            <person name="Jones G."/>
            <person name="Ransome R.D."/>
            <person name="Dechmann D.K.N."/>
            <person name="Locatelli A.G."/>
            <person name="Puechmaille S.J."/>
            <person name="Fedrigo O."/>
            <person name="Jarvis E.D."/>
            <person name="Hiller M."/>
            <person name="Vernes S.C."/>
            <person name="Myers E.W."/>
            <person name="Teeling E.C."/>
        </authorList>
    </citation>
    <scope>NUCLEOTIDE SEQUENCE [LARGE SCALE GENOMIC DNA]</scope>
    <source>
        <strain evidence="2">MMyoMyo1</strain>
        <tissue evidence="2">Flight muscle</tissue>
    </source>
</reference>
<feature type="transmembrane region" description="Helical" evidence="1">
    <location>
        <begin position="39"/>
        <end position="63"/>
    </location>
</feature>
<name>A0A7J7VYN7_MYOMY</name>
<keyword evidence="1" id="KW-0812">Transmembrane</keyword>
<proteinExistence type="predicted"/>
<keyword evidence="1" id="KW-0472">Membrane</keyword>
<accession>A0A7J7VYN7</accession>
<dbReference type="EMBL" id="JABWUV010000009">
    <property type="protein sequence ID" value="KAF6330337.1"/>
    <property type="molecule type" value="Genomic_DNA"/>
</dbReference>
<evidence type="ECO:0000313" key="2">
    <source>
        <dbReference type="EMBL" id="KAF6330337.1"/>
    </source>
</evidence>
<evidence type="ECO:0000313" key="3">
    <source>
        <dbReference type="Proteomes" id="UP000527355"/>
    </source>
</evidence>
<dbReference type="AlphaFoldDB" id="A0A7J7VYN7"/>
<protein>
    <submittedName>
        <fullName evidence="2">Uncharacterized protein</fullName>
    </submittedName>
</protein>
<evidence type="ECO:0000256" key="1">
    <source>
        <dbReference type="SAM" id="Phobius"/>
    </source>
</evidence>
<dbReference type="Proteomes" id="UP000527355">
    <property type="component" value="Unassembled WGS sequence"/>
</dbReference>
<gene>
    <name evidence="2" type="ORF">mMyoMyo1_012327</name>
</gene>
<keyword evidence="3" id="KW-1185">Reference proteome</keyword>
<keyword evidence="1" id="KW-1133">Transmembrane helix</keyword>
<organism evidence="2 3">
    <name type="scientific">Myotis myotis</name>
    <name type="common">Greater mouse-eared bat</name>
    <name type="synonym">Vespertilio myotis</name>
    <dbReference type="NCBI Taxonomy" id="51298"/>
    <lineage>
        <taxon>Eukaryota</taxon>
        <taxon>Metazoa</taxon>
        <taxon>Chordata</taxon>
        <taxon>Craniata</taxon>
        <taxon>Vertebrata</taxon>
        <taxon>Euteleostomi</taxon>
        <taxon>Mammalia</taxon>
        <taxon>Eutheria</taxon>
        <taxon>Laurasiatheria</taxon>
        <taxon>Chiroptera</taxon>
        <taxon>Yangochiroptera</taxon>
        <taxon>Vespertilionidae</taxon>
        <taxon>Myotis</taxon>
    </lineage>
</organism>